<evidence type="ECO:0000313" key="1">
    <source>
        <dbReference type="EMBL" id="GAA0154501.1"/>
    </source>
</evidence>
<evidence type="ECO:0000313" key="2">
    <source>
        <dbReference type="Proteomes" id="UP001454036"/>
    </source>
</evidence>
<dbReference type="EMBL" id="BAABME010002409">
    <property type="protein sequence ID" value="GAA0154501.1"/>
    <property type="molecule type" value="Genomic_DNA"/>
</dbReference>
<gene>
    <name evidence="1" type="ORF">LIER_12460</name>
</gene>
<protein>
    <submittedName>
        <fullName evidence="1">Uncharacterized protein</fullName>
    </submittedName>
</protein>
<reference evidence="1 2" key="1">
    <citation type="submission" date="2024-01" db="EMBL/GenBank/DDBJ databases">
        <title>The complete chloroplast genome sequence of Lithospermum erythrorhizon: insights into the phylogenetic relationship among Boraginaceae species and the maternal lineages of purple gromwells.</title>
        <authorList>
            <person name="Okada T."/>
            <person name="Watanabe K."/>
        </authorList>
    </citation>
    <scope>NUCLEOTIDE SEQUENCE [LARGE SCALE GENOMIC DNA]</scope>
</reference>
<dbReference type="Proteomes" id="UP001454036">
    <property type="component" value="Unassembled WGS sequence"/>
</dbReference>
<proteinExistence type="predicted"/>
<comment type="caution">
    <text evidence="1">The sequence shown here is derived from an EMBL/GenBank/DDBJ whole genome shotgun (WGS) entry which is preliminary data.</text>
</comment>
<keyword evidence="2" id="KW-1185">Reference proteome</keyword>
<sequence length="91" mass="10774">MLEEYGVNPGMRTLYCDNMSAISISKNLVQHSRTKHIKIRHHFIRELVEDKIIRLEHVNTEKQVADIFTKRLDVNQFEYLRTTLGLCVMDK</sequence>
<name>A0AAV3PTT0_LITER</name>
<accession>A0AAV3PTT0</accession>
<organism evidence="1 2">
    <name type="scientific">Lithospermum erythrorhizon</name>
    <name type="common">Purple gromwell</name>
    <name type="synonym">Lithospermum officinale var. erythrorhizon</name>
    <dbReference type="NCBI Taxonomy" id="34254"/>
    <lineage>
        <taxon>Eukaryota</taxon>
        <taxon>Viridiplantae</taxon>
        <taxon>Streptophyta</taxon>
        <taxon>Embryophyta</taxon>
        <taxon>Tracheophyta</taxon>
        <taxon>Spermatophyta</taxon>
        <taxon>Magnoliopsida</taxon>
        <taxon>eudicotyledons</taxon>
        <taxon>Gunneridae</taxon>
        <taxon>Pentapetalae</taxon>
        <taxon>asterids</taxon>
        <taxon>lamiids</taxon>
        <taxon>Boraginales</taxon>
        <taxon>Boraginaceae</taxon>
        <taxon>Boraginoideae</taxon>
        <taxon>Lithospermeae</taxon>
        <taxon>Lithospermum</taxon>
    </lineage>
</organism>
<dbReference type="AlphaFoldDB" id="A0AAV3PTT0"/>
<dbReference type="CDD" id="cd09272">
    <property type="entry name" value="RNase_HI_RT_Ty1"/>
    <property type="match status" value="1"/>
</dbReference>